<feature type="transmembrane region" description="Helical" evidence="5">
    <location>
        <begin position="36"/>
        <end position="58"/>
    </location>
</feature>
<evidence type="ECO:0000313" key="6">
    <source>
        <dbReference type="EMBL" id="GAM16015.1"/>
    </source>
</evidence>
<sequence>MAQTISLLLLAFAVSLDSFSVGLTYGLRKMKIPIKSISVIAVCSAVVLMAAMMIGHFLESFFSPGMAETLGGAVLIVLGGWVLFQFFREDKTELLCHEKIILNLEIKSLGIVINILKKPMTADFDRSGTINGIEAVMLGLALSLDAFGAGVGAAFLGFSPGYLALTVACMSSLFVYAGMRMGSYFSESGWMQKFSFVPGILLIIIGLMKI</sequence>
<keyword evidence="3 5" id="KW-1133">Transmembrane helix</keyword>
<feature type="transmembrane region" description="Helical" evidence="5">
    <location>
        <begin position="162"/>
        <end position="178"/>
    </location>
</feature>
<dbReference type="OrthoDB" id="1679205at2"/>
<dbReference type="Pfam" id="PF02659">
    <property type="entry name" value="Mntp"/>
    <property type="match status" value="2"/>
</dbReference>
<accession>A0A0A8X7U2</accession>
<organism evidence="6 7">
    <name type="scientific">Mesobacillus selenatarsenatis (strain DSM 18680 / JCM 14380 / FERM P-15431 / SF-1)</name>
    <dbReference type="NCBI Taxonomy" id="1321606"/>
    <lineage>
        <taxon>Bacteria</taxon>
        <taxon>Bacillati</taxon>
        <taxon>Bacillota</taxon>
        <taxon>Bacilli</taxon>
        <taxon>Bacillales</taxon>
        <taxon>Bacillaceae</taxon>
        <taxon>Mesobacillus</taxon>
    </lineage>
</organism>
<dbReference type="RefSeq" id="WP_041967630.1">
    <property type="nucleotide sequence ID" value="NZ_BASE01000103.1"/>
</dbReference>
<evidence type="ECO:0000256" key="4">
    <source>
        <dbReference type="ARBA" id="ARBA00023136"/>
    </source>
</evidence>
<protein>
    <submittedName>
        <fullName evidence="6">Membrane protein, putative</fullName>
    </submittedName>
</protein>
<dbReference type="Proteomes" id="UP000031014">
    <property type="component" value="Unassembled WGS sequence"/>
</dbReference>
<feature type="transmembrane region" description="Helical" evidence="5">
    <location>
        <begin position="136"/>
        <end position="156"/>
    </location>
</feature>
<gene>
    <name evidence="6" type="ORF">SAMD00020551_4186</name>
</gene>
<dbReference type="STRING" id="1321606.SAMD00020551_4186"/>
<evidence type="ECO:0000256" key="3">
    <source>
        <dbReference type="ARBA" id="ARBA00022989"/>
    </source>
</evidence>
<evidence type="ECO:0000256" key="5">
    <source>
        <dbReference type="SAM" id="Phobius"/>
    </source>
</evidence>
<dbReference type="PANTHER" id="PTHR35529:SF2">
    <property type="entry name" value="SPORULATION PROTEIN YTAF-RELATED"/>
    <property type="match status" value="1"/>
</dbReference>
<evidence type="ECO:0000313" key="7">
    <source>
        <dbReference type="Proteomes" id="UP000031014"/>
    </source>
</evidence>
<comment type="caution">
    <text evidence="6">The sequence shown here is derived from an EMBL/GenBank/DDBJ whole genome shotgun (WGS) entry which is preliminary data.</text>
</comment>
<keyword evidence="2 5" id="KW-0812">Transmembrane</keyword>
<evidence type="ECO:0000256" key="1">
    <source>
        <dbReference type="ARBA" id="ARBA00022475"/>
    </source>
</evidence>
<feature type="transmembrane region" description="Helical" evidence="5">
    <location>
        <begin position="190"/>
        <end position="208"/>
    </location>
</feature>
<keyword evidence="4 5" id="KW-0472">Membrane</keyword>
<name>A0A0A8X7U2_MESS1</name>
<dbReference type="EMBL" id="BASE01000103">
    <property type="protein sequence ID" value="GAM16015.1"/>
    <property type="molecule type" value="Genomic_DNA"/>
</dbReference>
<dbReference type="AlphaFoldDB" id="A0A0A8X7U2"/>
<evidence type="ECO:0000256" key="2">
    <source>
        <dbReference type="ARBA" id="ARBA00022692"/>
    </source>
</evidence>
<feature type="transmembrane region" description="Helical" evidence="5">
    <location>
        <begin position="70"/>
        <end position="88"/>
    </location>
</feature>
<dbReference type="PANTHER" id="PTHR35529">
    <property type="entry name" value="MANGANESE EFFLUX PUMP MNTP-RELATED"/>
    <property type="match status" value="1"/>
</dbReference>
<reference evidence="6 7" key="1">
    <citation type="submission" date="2013-06" db="EMBL/GenBank/DDBJ databases">
        <title>Whole genome shotgun sequence of Bacillus selenatarsenatis SF-1.</title>
        <authorList>
            <person name="Kuroda M."/>
            <person name="Sei K."/>
            <person name="Yamashita M."/>
            <person name="Ike M."/>
        </authorList>
    </citation>
    <scope>NUCLEOTIDE SEQUENCE [LARGE SCALE GENOMIC DNA]</scope>
    <source>
        <strain evidence="6 7">SF-1</strain>
    </source>
</reference>
<dbReference type="NCBIfam" id="TIGR02840">
    <property type="entry name" value="spore_YtaF"/>
    <property type="match status" value="1"/>
</dbReference>
<keyword evidence="7" id="KW-1185">Reference proteome</keyword>
<keyword evidence="1" id="KW-1003">Cell membrane</keyword>
<dbReference type="InterPro" id="IPR003810">
    <property type="entry name" value="Mntp/YtaF"/>
</dbReference>
<proteinExistence type="predicted"/>
<dbReference type="InterPro" id="IPR014205">
    <property type="entry name" value="Spore_YtaF"/>
</dbReference>